<dbReference type="EMBL" id="CAJGYO010000011">
    <property type="protein sequence ID" value="CAD6259069.1"/>
    <property type="molecule type" value="Genomic_DNA"/>
</dbReference>
<name>A0A811QST5_9POAL</name>
<keyword evidence="4" id="KW-1185">Reference proteome</keyword>
<feature type="region of interest" description="Disordered" evidence="1">
    <location>
        <begin position="53"/>
        <end position="106"/>
    </location>
</feature>
<protein>
    <submittedName>
        <fullName evidence="3">Uncharacterized protein</fullName>
    </submittedName>
</protein>
<feature type="compositionally biased region" description="Basic and acidic residues" evidence="1">
    <location>
        <begin position="90"/>
        <end position="106"/>
    </location>
</feature>
<feature type="chain" id="PRO_5032822752" evidence="2">
    <location>
        <begin position="22"/>
        <end position="145"/>
    </location>
</feature>
<evidence type="ECO:0000313" key="4">
    <source>
        <dbReference type="Proteomes" id="UP000604825"/>
    </source>
</evidence>
<dbReference type="OrthoDB" id="692857at2759"/>
<sequence length="145" mass="14731">MSRSCCLAVSVLLAIAATASATLPALLHEEHLEEATSTSLLVAEGARVAASSSTWAANKVSPAHPLEARPIGGMATQGDDQSSSGGSSGEHGKEEGGSNEGEKQGKSCLTKEECHKKKMLCGKGCTLSAHSKCAAKCTKSCVPTC</sequence>
<evidence type="ECO:0000256" key="2">
    <source>
        <dbReference type="SAM" id="SignalP"/>
    </source>
</evidence>
<dbReference type="AlphaFoldDB" id="A0A811QST5"/>
<reference evidence="3" key="1">
    <citation type="submission" date="2020-10" db="EMBL/GenBank/DDBJ databases">
        <authorList>
            <person name="Han B."/>
            <person name="Lu T."/>
            <person name="Zhao Q."/>
            <person name="Huang X."/>
            <person name="Zhao Y."/>
        </authorList>
    </citation>
    <scope>NUCLEOTIDE SEQUENCE</scope>
</reference>
<feature type="signal peptide" evidence="2">
    <location>
        <begin position="1"/>
        <end position="21"/>
    </location>
</feature>
<accession>A0A811QST5</accession>
<gene>
    <name evidence="3" type="ORF">NCGR_LOCUS42511</name>
</gene>
<dbReference type="Proteomes" id="UP000604825">
    <property type="component" value="Unassembled WGS sequence"/>
</dbReference>
<evidence type="ECO:0000256" key="1">
    <source>
        <dbReference type="SAM" id="MobiDB-lite"/>
    </source>
</evidence>
<evidence type="ECO:0000313" key="3">
    <source>
        <dbReference type="EMBL" id="CAD6259069.1"/>
    </source>
</evidence>
<proteinExistence type="predicted"/>
<comment type="caution">
    <text evidence="3">The sequence shown here is derived from an EMBL/GenBank/DDBJ whole genome shotgun (WGS) entry which is preliminary data.</text>
</comment>
<organism evidence="3 4">
    <name type="scientific">Miscanthus lutarioriparius</name>
    <dbReference type="NCBI Taxonomy" id="422564"/>
    <lineage>
        <taxon>Eukaryota</taxon>
        <taxon>Viridiplantae</taxon>
        <taxon>Streptophyta</taxon>
        <taxon>Embryophyta</taxon>
        <taxon>Tracheophyta</taxon>
        <taxon>Spermatophyta</taxon>
        <taxon>Magnoliopsida</taxon>
        <taxon>Liliopsida</taxon>
        <taxon>Poales</taxon>
        <taxon>Poaceae</taxon>
        <taxon>PACMAD clade</taxon>
        <taxon>Panicoideae</taxon>
        <taxon>Andropogonodae</taxon>
        <taxon>Andropogoneae</taxon>
        <taxon>Saccharinae</taxon>
        <taxon>Miscanthus</taxon>
    </lineage>
</organism>
<keyword evidence="2" id="KW-0732">Signal</keyword>